<proteinExistence type="predicted"/>
<protein>
    <submittedName>
        <fullName evidence="3">Uncharacterized protein</fullName>
    </submittedName>
</protein>
<reference evidence="3" key="3">
    <citation type="submission" date="2025-08" db="UniProtKB">
        <authorList>
            <consortium name="RefSeq"/>
        </authorList>
    </citation>
    <scope>IDENTIFICATION</scope>
    <source>
        <strain evidence="3">CBS 342.82</strain>
    </source>
</reference>
<reference evidence="3" key="1">
    <citation type="submission" date="2020-01" db="EMBL/GenBank/DDBJ databases">
        <authorList>
            <consortium name="DOE Joint Genome Institute"/>
            <person name="Haridas S."/>
            <person name="Albert R."/>
            <person name="Binder M."/>
            <person name="Bloem J."/>
            <person name="Labutti K."/>
            <person name="Salamov A."/>
            <person name="Andreopoulos B."/>
            <person name="Baker S.E."/>
            <person name="Barry K."/>
            <person name="Bills G."/>
            <person name="Bluhm B.H."/>
            <person name="Cannon C."/>
            <person name="Castanera R."/>
            <person name="Culley D.E."/>
            <person name="Daum C."/>
            <person name="Ezra D."/>
            <person name="Gonzalez J.B."/>
            <person name="Henrissat B."/>
            <person name="Kuo A."/>
            <person name="Liang C."/>
            <person name="Lipzen A."/>
            <person name="Lutzoni F."/>
            <person name="Magnuson J."/>
            <person name="Mondo S."/>
            <person name="Nolan M."/>
            <person name="Ohm R."/>
            <person name="Pangilinan J."/>
            <person name="Park H.-J."/>
            <person name="Ramirez L."/>
            <person name="Alfaro M."/>
            <person name="Sun H."/>
            <person name="Tritt A."/>
            <person name="Yoshinaga Y."/>
            <person name="Zwiers L.-H."/>
            <person name="Turgeon B.G."/>
            <person name="Goodwin S.B."/>
            <person name="Spatafora J.W."/>
            <person name="Crous P.W."/>
            <person name="Grigoriev I.V."/>
        </authorList>
    </citation>
    <scope>NUCLEOTIDE SEQUENCE</scope>
    <source>
        <strain evidence="3">CBS 342.82</strain>
    </source>
</reference>
<dbReference type="AlphaFoldDB" id="A0A6J3M582"/>
<name>A0A6J3M582_9PEZI</name>
<keyword evidence="2" id="KW-1185">Reference proteome</keyword>
<evidence type="ECO:0000313" key="2">
    <source>
        <dbReference type="Proteomes" id="UP000504637"/>
    </source>
</evidence>
<reference evidence="3" key="2">
    <citation type="submission" date="2020-04" db="EMBL/GenBank/DDBJ databases">
        <authorList>
            <consortium name="NCBI Genome Project"/>
        </authorList>
    </citation>
    <scope>NUCLEOTIDE SEQUENCE</scope>
    <source>
        <strain evidence="3">CBS 342.82</strain>
    </source>
</reference>
<dbReference type="RefSeq" id="XP_033459710.1">
    <property type="nucleotide sequence ID" value="XM_033599676.1"/>
</dbReference>
<dbReference type="Proteomes" id="UP000504637">
    <property type="component" value="Unplaced"/>
</dbReference>
<evidence type="ECO:0000256" key="1">
    <source>
        <dbReference type="SAM" id="MobiDB-lite"/>
    </source>
</evidence>
<feature type="region of interest" description="Disordered" evidence="1">
    <location>
        <begin position="1"/>
        <end position="40"/>
    </location>
</feature>
<sequence>MRSHPPATSRKPRRVSREPPPSRASPGGELAGPPCQTGRDVRADVRAPAAEMRDGLQRCHHSDLSRWRAVDDAPTPEQACRAITMTVFAGVAPSHHSFQVVGGRKKSLSSITRSHAHAHPPQTHTHTRTCSHSLTRLFSLTPHTSHLTHSLAPTHSFAHISLTLPQESHSRALALVCLRACHGYTPLF</sequence>
<organism evidence="3">
    <name type="scientific">Dissoconium aciculare CBS 342.82</name>
    <dbReference type="NCBI Taxonomy" id="1314786"/>
    <lineage>
        <taxon>Eukaryota</taxon>
        <taxon>Fungi</taxon>
        <taxon>Dikarya</taxon>
        <taxon>Ascomycota</taxon>
        <taxon>Pezizomycotina</taxon>
        <taxon>Dothideomycetes</taxon>
        <taxon>Dothideomycetidae</taxon>
        <taxon>Mycosphaerellales</taxon>
        <taxon>Dissoconiaceae</taxon>
        <taxon>Dissoconium</taxon>
    </lineage>
</organism>
<dbReference type="GeneID" id="54357475"/>
<accession>A0A6J3M582</accession>
<gene>
    <name evidence="3" type="ORF">K489DRAFT_213846</name>
</gene>
<evidence type="ECO:0000313" key="3">
    <source>
        <dbReference type="RefSeq" id="XP_033459710.1"/>
    </source>
</evidence>